<feature type="compositionally biased region" description="Basic and acidic residues" evidence="1">
    <location>
        <begin position="484"/>
        <end position="499"/>
    </location>
</feature>
<dbReference type="SUPFAM" id="SSF52047">
    <property type="entry name" value="RNI-like"/>
    <property type="match status" value="1"/>
</dbReference>
<dbReference type="Gene3D" id="3.80.10.10">
    <property type="entry name" value="Ribonuclease Inhibitor"/>
    <property type="match status" value="1"/>
</dbReference>
<dbReference type="AlphaFoldDB" id="A0A0C9SRB3"/>
<evidence type="ECO:0000313" key="2">
    <source>
        <dbReference type="EMBL" id="KII84522.1"/>
    </source>
</evidence>
<organism evidence="2 3">
    <name type="scientific">Plicaturopsis crispa FD-325 SS-3</name>
    <dbReference type="NCBI Taxonomy" id="944288"/>
    <lineage>
        <taxon>Eukaryota</taxon>
        <taxon>Fungi</taxon>
        <taxon>Dikarya</taxon>
        <taxon>Basidiomycota</taxon>
        <taxon>Agaricomycotina</taxon>
        <taxon>Agaricomycetes</taxon>
        <taxon>Agaricomycetidae</taxon>
        <taxon>Amylocorticiales</taxon>
        <taxon>Amylocorticiaceae</taxon>
        <taxon>Plicatura</taxon>
        <taxon>Plicaturopsis crispa</taxon>
    </lineage>
</organism>
<accession>A0A0C9SRB3</accession>
<feature type="region of interest" description="Disordered" evidence="1">
    <location>
        <begin position="436"/>
        <end position="511"/>
    </location>
</feature>
<dbReference type="HOGENOM" id="CLU_011577_1_0_1"/>
<dbReference type="Proteomes" id="UP000053263">
    <property type="component" value="Unassembled WGS sequence"/>
</dbReference>
<proteinExistence type="predicted"/>
<dbReference type="EMBL" id="KN832570">
    <property type="protein sequence ID" value="KII84522.1"/>
    <property type="molecule type" value="Genomic_DNA"/>
</dbReference>
<gene>
    <name evidence="2" type="ORF">PLICRDRAFT_117474</name>
</gene>
<dbReference type="OrthoDB" id="5345779at2759"/>
<protein>
    <submittedName>
        <fullName evidence="2">Unplaced genomic scaffold PLICRscaffold_17, whole genome shotgun sequence</fullName>
    </submittedName>
</protein>
<feature type="compositionally biased region" description="Acidic residues" evidence="1">
    <location>
        <begin position="445"/>
        <end position="471"/>
    </location>
</feature>
<dbReference type="InterPro" id="IPR032675">
    <property type="entry name" value="LRR_dom_sf"/>
</dbReference>
<name>A0A0C9SRB3_PLICR</name>
<reference evidence="2 3" key="1">
    <citation type="submission" date="2014-06" db="EMBL/GenBank/DDBJ databases">
        <title>Evolutionary Origins and Diversification of the Mycorrhizal Mutualists.</title>
        <authorList>
            <consortium name="DOE Joint Genome Institute"/>
            <consortium name="Mycorrhizal Genomics Consortium"/>
            <person name="Kohler A."/>
            <person name="Kuo A."/>
            <person name="Nagy L.G."/>
            <person name="Floudas D."/>
            <person name="Copeland A."/>
            <person name="Barry K.W."/>
            <person name="Cichocki N."/>
            <person name="Veneault-Fourrey C."/>
            <person name="LaButti K."/>
            <person name="Lindquist E.A."/>
            <person name="Lipzen A."/>
            <person name="Lundell T."/>
            <person name="Morin E."/>
            <person name="Murat C."/>
            <person name="Riley R."/>
            <person name="Ohm R."/>
            <person name="Sun H."/>
            <person name="Tunlid A."/>
            <person name="Henrissat B."/>
            <person name="Grigoriev I.V."/>
            <person name="Hibbett D.S."/>
            <person name="Martin F."/>
        </authorList>
    </citation>
    <scope>NUCLEOTIDE SEQUENCE [LARGE SCALE GENOMIC DNA]</scope>
    <source>
        <strain evidence="2 3">FD-325 SS-3</strain>
    </source>
</reference>
<evidence type="ECO:0000313" key="3">
    <source>
        <dbReference type="Proteomes" id="UP000053263"/>
    </source>
</evidence>
<sequence>MAERRKDVDLPAEIWTQVFDIAADEGIIFDHALPTVMAKSAWFKSIYGEWTLRTSQESLNLIQRRSYATKKAIISTCKSWRRYGSEFLFRCLFFDDPTKLRSLAAILESEPTLGWWTRRIHITRYYAGRETTMEDMESALISIISHCPNLEIFIVDWPMGSAFGVIADALCTHARRSLSAVSWYAPAEALPKVIWALDSLPNLQSIHLNVQAPQDETIHLGAAEDICLSLPNLQQISLHGFFQEFLEQATGWNLPSLRSLSFDFGNHRHDIPDLLEFLLRHGSELTFLDLNCIPTLDVAKILDICPALTTFTFNADWRLPVPDTGDGAASLIANRPHENITHIGCHGLLYAFGVGYAAAYASADPLRNHLITRTNERNFAALTRANFPALKCVRALSRTLLRDLNAADGPDEKAYPRWEKWWEQCARQRIRFEDCTGAELGNLPQDEESDESDEEEDEEEEEEEESGEWEEGPGMGGQVGELRQLLEECRKMSADREEPMFTSDMGWQGTL</sequence>
<keyword evidence="3" id="KW-1185">Reference proteome</keyword>
<evidence type="ECO:0000256" key="1">
    <source>
        <dbReference type="SAM" id="MobiDB-lite"/>
    </source>
</evidence>